<proteinExistence type="predicted"/>
<dbReference type="PROSITE" id="PS00107">
    <property type="entry name" value="PROTEIN_KINASE_ATP"/>
    <property type="match status" value="1"/>
</dbReference>
<keyword evidence="3" id="KW-0723">Serine/threonine-protein kinase</keyword>
<dbReference type="PANTHER" id="PTHR22969:SF15">
    <property type="entry name" value="FI05319P"/>
    <property type="match status" value="1"/>
</dbReference>
<dbReference type="InterPro" id="IPR011009">
    <property type="entry name" value="Kinase-like_dom_sf"/>
</dbReference>
<sequence length="274" mass="31330">MTSTNFKGSRSFVWDAHKSLGHGATSCVYMGRNKKTGDEVAVKVFNEQSYNRPNDVQMREFDVMQKLNHDNIVKLLAIEEESEHRKVIVMEYCAHGSLYSLLEQPENNFGLAEDEFLRVLTHVTAGVKHLRDNDIIHRDIKPGNILRSVMPDGRSVFKLTDFGAARKLQQDEEFLSLYGTDEYLHPDMYERAVLRKFKGQQFGCYVDLWSLGVTFYHTATGSLPFRPYGGRKNRTTMHMITAKKQPGVISGVQEVPDGPIKWSRDLPPTCRLSR</sequence>
<dbReference type="PROSITE" id="PS50011">
    <property type="entry name" value="PROTEIN_KINASE_DOM"/>
    <property type="match status" value="1"/>
</dbReference>
<evidence type="ECO:0000256" key="6">
    <source>
        <dbReference type="ARBA" id="ARBA00022777"/>
    </source>
</evidence>
<dbReference type="GO" id="GO:0009967">
    <property type="term" value="P:positive regulation of signal transduction"/>
    <property type="evidence" value="ECO:0007669"/>
    <property type="project" value="UniProtKB-ARBA"/>
</dbReference>
<dbReference type="AlphaFoldDB" id="A0AAV3YNF2"/>
<keyword evidence="5 8" id="KW-0547">Nucleotide-binding</keyword>
<feature type="binding site" evidence="8">
    <location>
        <position position="43"/>
    </location>
    <ligand>
        <name>ATP</name>
        <dbReference type="ChEBI" id="CHEBI:30616"/>
    </ligand>
</feature>
<dbReference type="InterPro" id="IPR000719">
    <property type="entry name" value="Prot_kinase_dom"/>
</dbReference>
<evidence type="ECO:0000256" key="8">
    <source>
        <dbReference type="PROSITE-ProRule" id="PRU10141"/>
    </source>
</evidence>
<evidence type="ECO:0000256" key="1">
    <source>
        <dbReference type="ARBA" id="ARBA00004496"/>
    </source>
</evidence>
<dbReference type="InterPro" id="IPR051180">
    <property type="entry name" value="IKK"/>
</dbReference>
<dbReference type="Pfam" id="PF00069">
    <property type="entry name" value="Pkinase"/>
    <property type="match status" value="1"/>
</dbReference>
<evidence type="ECO:0000256" key="3">
    <source>
        <dbReference type="ARBA" id="ARBA00022527"/>
    </source>
</evidence>
<dbReference type="EMBL" id="BLXT01001319">
    <property type="protein sequence ID" value="GFN84466.1"/>
    <property type="molecule type" value="Genomic_DNA"/>
</dbReference>
<name>A0AAV3YNF2_9GAST</name>
<organism evidence="10 11">
    <name type="scientific">Plakobranchus ocellatus</name>
    <dbReference type="NCBI Taxonomy" id="259542"/>
    <lineage>
        <taxon>Eukaryota</taxon>
        <taxon>Metazoa</taxon>
        <taxon>Spiralia</taxon>
        <taxon>Lophotrochozoa</taxon>
        <taxon>Mollusca</taxon>
        <taxon>Gastropoda</taxon>
        <taxon>Heterobranchia</taxon>
        <taxon>Euthyneura</taxon>
        <taxon>Panpulmonata</taxon>
        <taxon>Sacoglossa</taxon>
        <taxon>Placobranchoidea</taxon>
        <taxon>Plakobranchidae</taxon>
        <taxon>Plakobranchus</taxon>
    </lineage>
</organism>
<dbReference type="FunFam" id="1.10.510.10:FF:000100">
    <property type="entry name" value="inhibitor of nuclear factor kappa-B kinase subunit epsilon"/>
    <property type="match status" value="1"/>
</dbReference>
<dbReference type="GO" id="GO:0005524">
    <property type="term" value="F:ATP binding"/>
    <property type="evidence" value="ECO:0007669"/>
    <property type="project" value="UniProtKB-UniRule"/>
</dbReference>
<keyword evidence="2" id="KW-0963">Cytoplasm</keyword>
<keyword evidence="6 10" id="KW-0418">Kinase</keyword>
<dbReference type="SMART" id="SM00220">
    <property type="entry name" value="S_TKc"/>
    <property type="match status" value="1"/>
</dbReference>
<evidence type="ECO:0000256" key="2">
    <source>
        <dbReference type="ARBA" id="ARBA00022490"/>
    </source>
</evidence>
<dbReference type="SUPFAM" id="SSF56112">
    <property type="entry name" value="Protein kinase-like (PK-like)"/>
    <property type="match status" value="1"/>
</dbReference>
<evidence type="ECO:0000313" key="11">
    <source>
        <dbReference type="Proteomes" id="UP000735302"/>
    </source>
</evidence>
<dbReference type="Gene3D" id="1.10.510.10">
    <property type="entry name" value="Transferase(Phosphotransferase) domain 1"/>
    <property type="match status" value="1"/>
</dbReference>
<protein>
    <submittedName>
        <fullName evidence="10">Inhibitor of nuclear factor kappa-b kinase subunit epsilon</fullName>
    </submittedName>
</protein>
<keyword evidence="4" id="KW-0808">Transferase</keyword>
<comment type="caution">
    <text evidence="10">The sequence shown here is derived from an EMBL/GenBank/DDBJ whole genome shotgun (WGS) entry which is preliminary data.</text>
</comment>
<dbReference type="GO" id="GO:0005737">
    <property type="term" value="C:cytoplasm"/>
    <property type="evidence" value="ECO:0007669"/>
    <property type="project" value="UniProtKB-SubCell"/>
</dbReference>
<evidence type="ECO:0000256" key="5">
    <source>
        <dbReference type="ARBA" id="ARBA00022741"/>
    </source>
</evidence>
<dbReference type="PANTHER" id="PTHR22969">
    <property type="entry name" value="IKB KINASE"/>
    <property type="match status" value="1"/>
</dbReference>
<dbReference type="FunFam" id="3.30.200.20:FF:000106">
    <property type="entry name" value="serine/threonine-protein kinase TBK1 isoform X1"/>
    <property type="match status" value="1"/>
</dbReference>
<dbReference type="Gene3D" id="3.30.200.20">
    <property type="entry name" value="Phosphorylase Kinase, domain 1"/>
    <property type="match status" value="1"/>
</dbReference>
<reference evidence="10 11" key="1">
    <citation type="journal article" date="2021" name="Elife">
        <title>Chloroplast acquisition without the gene transfer in kleptoplastic sea slugs, Plakobranchus ocellatus.</title>
        <authorList>
            <person name="Maeda T."/>
            <person name="Takahashi S."/>
            <person name="Yoshida T."/>
            <person name="Shimamura S."/>
            <person name="Takaki Y."/>
            <person name="Nagai Y."/>
            <person name="Toyoda A."/>
            <person name="Suzuki Y."/>
            <person name="Arimoto A."/>
            <person name="Ishii H."/>
            <person name="Satoh N."/>
            <person name="Nishiyama T."/>
            <person name="Hasebe M."/>
            <person name="Maruyama T."/>
            <person name="Minagawa J."/>
            <person name="Obokata J."/>
            <person name="Shigenobu S."/>
        </authorList>
    </citation>
    <scope>NUCLEOTIDE SEQUENCE [LARGE SCALE GENOMIC DNA]</scope>
</reference>
<evidence type="ECO:0000256" key="4">
    <source>
        <dbReference type="ARBA" id="ARBA00022679"/>
    </source>
</evidence>
<comment type="subcellular location">
    <subcellularLocation>
        <location evidence="1">Cytoplasm</location>
    </subcellularLocation>
</comment>
<dbReference type="GO" id="GO:0006950">
    <property type="term" value="P:response to stress"/>
    <property type="evidence" value="ECO:0007669"/>
    <property type="project" value="UniProtKB-ARBA"/>
</dbReference>
<dbReference type="GO" id="GO:0045089">
    <property type="term" value="P:positive regulation of innate immune response"/>
    <property type="evidence" value="ECO:0007669"/>
    <property type="project" value="UniProtKB-ARBA"/>
</dbReference>
<evidence type="ECO:0000313" key="10">
    <source>
        <dbReference type="EMBL" id="GFN84466.1"/>
    </source>
</evidence>
<dbReference type="InterPro" id="IPR017441">
    <property type="entry name" value="Protein_kinase_ATP_BS"/>
</dbReference>
<evidence type="ECO:0000256" key="7">
    <source>
        <dbReference type="ARBA" id="ARBA00022840"/>
    </source>
</evidence>
<accession>A0AAV3YNF2</accession>
<keyword evidence="7 8" id="KW-0067">ATP-binding</keyword>
<feature type="domain" description="Protein kinase" evidence="9">
    <location>
        <begin position="14"/>
        <end position="274"/>
    </location>
</feature>
<dbReference type="GO" id="GO:0010628">
    <property type="term" value="P:positive regulation of gene expression"/>
    <property type="evidence" value="ECO:0007669"/>
    <property type="project" value="UniProtKB-ARBA"/>
</dbReference>
<keyword evidence="11" id="KW-1185">Reference proteome</keyword>
<gene>
    <name evidence="10" type="ORF">PoB_001097200</name>
</gene>
<evidence type="ECO:0000259" key="9">
    <source>
        <dbReference type="PROSITE" id="PS50011"/>
    </source>
</evidence>
<dbReference type="Proteomes" id="UP000735302">
    <property type="component" value="Unassembled WGS sequence"/>
</dbReference>
<dbReference type="GO" id="GO:0004674">
    <property type="term" value="F:protein serine/threonine kinase activity"/>
    <property type="evidence" value="ECO:0007669"/>
    <property type="project" value="UniProtKB-KW"/>
</dbReference>